<reference evidence="1 2" key="1">
    <citation type="submission" date="2019-02" db="EMBL/GenBank/DDBJ databases">
        <authorList>
            <consortium name="Pathogen Informatics"/>
        </authorList>
    </citation>
    <scope>NUCLEOTIDE SEQUENCE [LARGE SCALE GENOMIC DNA]</scope>
    <source>
        <strain evidence="1 2">3012STDY6756504</strain>
    </source>
</reference>
<sequence>MPAYLIRPFRRDDRDQLTRLANTHIAAVVPGVSISVNTMLSSLERRPEEVILDPWVTERVTLVAEQDRELVAAAHLLRYDAGAHVTDSFRNAGTVEWFLAWNRSTLGDDGALRPVDAAADALMTACLAKFAHWRVVARLFSGNLPTFAAYGLSEQWPHIRAILERNGWSRAGASSVELLLLAETDRIPRSQRPDLAVRREMGELGTRFIAHRDGHDLGHLEVDTNLTQPERMSRLGGWADVCREDGEPEVLRWLYGQVADWLRLGGVDRLLTYSEPGDPELELLSHCGFVELTRTDRSWAHPG</sequence>
<dbReference type="AlphaFoldDB" id="A0A4U8WAT2"/>
<evidence type="ECO:0000313" key="2">
    <source>
        <dbReference type="Proteomes" id="UP000290439"/>
    </source>
</evidence>
<accession>A0A4U8WAT2</accession>
<evidence type="ECO:0000313" key="1">
    <source>
        <dbReference type="EMBL" id="VFB01905.1"/>
    </source>
</evidence>
<dbReference type="RefSeq" id="WP_130919229.1">
    <property type="nucleotide sequence ID" value="NZ_LR215973.1"/>
</dbReference>
<proteinExistence type="predicted"/>
<organism evidence="1 2">
    <name type="scientific">Nocardia cyriacigeorgica</name>
    <dbReference type="NCBI Taxonomy" id="135487"/>
    <lineage>
        <taxon>Bacteria</taxon>
        <taxon>Bacillati</taxon>
        <taxon>Actinomycetota</taxon>
        <taxon>Actinomycetes</taxon>
        <taxon>Mycobacteriales</taxon>
        <taxon>Nocardiaceae</taxon>
        <taxon>Nocardia</taxon>
    </lineage>
</organism>
<dbReference type="Proteomes" id="UP000290439">
    <property type="component" value="Chromosome"/>
</dbReference>
<protein>
    <submittedName>
        <fullName evidence="1">Uncharacterized protein</fullName>
    </submittedName>
</protein>
<gene>
    <name evidence="1" type="ORF">NCTC10797_05735</name>
</gene>
<dbReference type="EMBL" id="LR215973">
    <property type="protein sequence ID" value="VFB01905.1"/>
    <property type="molecule type" value="Genomic_DNA"/>
</dbReference>
<name>A0A4U8WAT2_9NOCA</name>